<protein>
    <submittedName>
        <fullName evidence="1">Uncharacterized protein</fullName>
    </submittedName>
</protein>
<dbReference type="EnsemblMetazoa" id="Aqu2.1.28389_001">
    <property type="protein sequence ID" value="Aqu2.1.28389_001"/>
    <property type="gene ID" value="Aqu2.1.28389"/>
</dbReference>
<dbReference type="AlphaFoldDB" id="A0A1X7ULL5"/>
<evidence type="ECO:0000313" key="1">
    <source>
        <dbReference type="EnsemblMetazoa" id="Aqu2.1.28389_001"/>
    </source>
</evidence>
<accession>A0A1X7ULL5</accession>
<proteinExistence type="predicted"/>
<sequence length="421" mass="46839">ERNLTKKPYNLLLAAPYHLFPNIMTVLRRHWFLLSMCRPSSSSSARTSILDFEQYITCAFGDTLCCTTVPDRRLYHVPGGSIGRRYVDLLSEEVAAGNYSSERLMAFSDVILQRTRTCDTLPPRLDQMVTGAHIHFTASHIQGSAGPLGTNAGHWHDVFLRYGAHSDRLQGFIATLVCHLTNNVVPWDDIYALMSCQLVALGKCPGVRPIGIGKTLRITCKTVRFLTRGRAPLVVKDSNEFLYSNKGVTQGDPLSMFIYAVATVSLIHHISHPNTVNPVAKHRIALSAQEFRDALAIRYRKPLLEIPPHCDGCNTPFDLSHALSCRKGGLVTQHHNEGMLLGIWPLLQLLKSPEPVVPELSGCYSLRGCLTSDTDAQSYSNRSPSEVLLAAEREKKRKYNQACSERRAQFTPLCVSLDGKL</sequence>
<reference evidence="1" key="1">
    <citation type="submission" date="2017-05" db="UniProtKB">
        <authorList>
            <consortium name="EnsemblMetazoa"/>
        </authorList>
    </citation>
    <scope>IDENTIFICATION</scope>
</reference>
<name>A0A1X7ULL5_AMPQE</name>
<dbReference type="InParanoid" id="A0A1X7ULL5"/>
<organism evidence="1">
    <name type="scientific">Amphimedon queenslandica</name>
    <name type="common">Sponge</name>
    <dbReference type="NCBI Taxonomy" id="400682"/>
    <lineage>
        <taxon>Eukaryota</taxon>
        <taxon>Metazoa</taxon>
        <taxon>Porifera</taxon>
        <taxon>Demospongiae</taxon>
        <taxon>Heteroscleromorpha</taxon>
        <taxon>Haplosclerida</taxon>
        <taxon>Niphatidae</taxon>
        <taxon>Amphimedon</taxon>
    </lineage>
</organism>